<dbReference type="Pfam" id="PF13715">
    <property type="entry name" value="CarbopepD_reg_2"/>
    <property type="match status" value="1"/>
</dbReference>
<dbReference type="InterPro" id="IPR036942">
    <property type="entry name" value="Beta-barrel_TonB_sf"/>
</dbReference>
<keyword evidence="6 7" id="KW-0998">Cell outer membrane</keyword>
<dbReference type="Pfam" id="PF07715">
    <property type="entry name" value="Plug"/>
    <property type="match status" value="1"/>
</dbReference>
<dbReference type="PROSITE" id="PS52016">
    <property type="entry name" value="TONB_DEPENDENT_REC_3"/>
    <property type="match status" value="1"/>
</dbReference>
<organism evidence="9 10">
    <name type="scientific">Membranihabitans marinus</name>
    <dbReference type="NCBI Taxonomy" id="1227546"/>
    <lineage>
        <taxon>Bacteria</taxon>
        <taxon>Pseudomonadati</taxon>
        <taxon>Bacteroidota</taxon>
        <taxon>Saprospiria</taxon>
        <taxon>Saprospirales</taxon>
        <taxon>Saprospiraceae</taxon>
        <taxon>Membranihabitans</taxon>
    </lineage>
</organism>
<dbReference type="Gene3D" id="2.40.170.20">
    <property type="entry name" value="TonB-dependent receptor, beta-barrel domain"/>
    <property type="match status" value="1"/>
</dbReference>
<reference evidence="9" key="1">
    <citation type="submission" date="2021-06" db="EMBL/GenBank/DDBJ databases">
        <title>44 bacteria genomes isolated from Dapeng, Shenzhen.</title>
        <authorList>
            <person name="Zheng W."/>
            <person name="Yu S."/>
            <person name="Huang Y."/>
        </authorList>
    </citation>
    <scope>NUCLEOTIDE SEQUENCE</scope>
    <source>
        <strain evidence="9">DP5N28-2</strain>
    </source>
</reference>
<dbReference type="SUPFAM" id="SSF56935">
    <property type="entry name" value="Porins"/>
    <property type="match status" value="1"/>
</dbReference>
<keyword evidence="3 7" id="KW-1134">Transmembrane beta strand</keyword>
<dbReference type="Gene3D" id="2.170.130.10">
    <property type="entry name" value="TonB-dependent receptor, plug domain"/>
    <property type="match status" value="1"/>
</dbReference>
<evidence type="ECO:0000256" key="1">
    <source>
        <dbReference type="ARBA" id="ARBA00004571"/>
    </source>
</evidence>
<feature type="domain" description="TonB-dependent receptor plug" evidence="8">
    <location>
        <begin position="137"/>
        <end position="260"/>
    </location>
</feature>
<keyword evidence="2 7" id="KW-0813">Transport</keyword>
<protein>
    <submittedName>
        <fullName evidence="9">SusC/RagA family TonB-linked outer membrane protein</fullName>
    </submittedName>
</protein>
<evidence type="ECO:0000313" key="9">
    <source>
        <dbReference type="EMBL" id="MBY5957375.1"/>
    </source>
</evidence>
<comment type="similarity">
    <text evidence="7">Belongs to the TonB-dependent receptor family.</text>
</comment>
<gene>
    <name evidence="9" type="ORF">KUV50_04450</name>
</gene>
<evidence type="ECO:0000256" key="2">
    <source>
        <dbReference type="ARBA" id="ARBA00022448"/>
    </source>
</evidence>
<sequence length="1142" mass="125721">MKIVHILRSENSPLSSIQRERCTGFITLFLLLLFATGVNAQTVSGTITDAENGEAIIGATVLEKGSENNGTTTDFDGKFSLTLQTEDPVLQVSYVGYQPQEVAYTGQENLTIQLNPGLLFDEVVVTALGIKRETKRLGYAVTELKGEDIAMLNTVNPVEALQGKSAGLSIGSSDGGLFGNNKIQLRGVSVLNSNNNQPIFVIDGVIVEAGISNASADWAGNANDFGSILKNLNPDNIESVSVLKGAAATALYGSRGINGAIVIKNKDGKGQEGLGVNFSQSLGITDVYAQPDLQYEYGPGTLAGYIGYGEKDADGNYYRFDINQVSTREVNGQQMMSKIGYPTTLGWGPKFDGRPIEDYDREIRTYSPFPGNMVDAYDTGLNSNTALGLSGANDRGSFYLSNSYNTRTGVMPTNKFTRNSLLFKGSFNFSSWLTADASVAYTTSSATNPGNDLSGSFATGSWRAWYDTERWSQQEVYQAPHGGTPQSSYGDKYANVPGNGTWFRYNLWDATRKEQVIRPIVRLTAQLADWISVYAEGNMNDYSVFYENQQLGTGYAMDGGFYELRNDGDRTRTGKLVANLNKDWTNLTTNVIVGGEMWDQQNQYTRTWTDGGLIVPGRFYIGNSKKTPRTSAAINGTKQINSLYFLGSLGWKNQLYLDVTGRNDWSSALVYSDGSGNYSYFYPSVSASWILSETFDLPSFISFGKFRASWAQVGNDTNPYTINKGYGLGSYELAGGNFIYTNTKSTTLVDPNIKPERKNSMEVGLDFRLFTGRINADIAYYNESITNQIGSIPIPSSTGFGSMFTNIGTLSNKGFELSLKVIPVQVRDFQWESTFNYWNNTTTVSELRDEVGEYKRLGGDIAYGNFRVGSVAFEDGEYGVLYSDTKPLEDGNGNKVLTWKDDRRGAHYTRSYEAQEVGKINPDFEGSWGNTFSYKNLSVSVLLDARFGGHIASYSNKYGTAYGYLESSLTARDEAHGGITWTSEYEDTKGQTFHDGLIPEGVFAADQVVTAPDGEQVNVGGMTYQEAYDAGYVEPTHASLYTYFNSAWSSGVINDNWFNEVKYIALRNVSVGYNLPKSFAQKIKAQNMYLAFTGRNLGYLLNSLPNNLNPESFRGTSSNASFRERSFMPYTANYTFTLNIDF</sequence>
<dbReference type="Proteomes" id="UP000753961">
    <property type="component" value="Unassembled WGS sequence"/>
</dbReference>
<accession>A0A953L870</accession>
<dbReference type="AlphaFoldDB" id="A0A953L870"/>
<dbReference type="SUPFAM" id="SSF49464">
    <property type="entry name" value="Carboxypeptidase regulatory domain-like"/>
    <property type="match status" value="1"/>
</dbReference>
<comment type="caution">
    <text evidence="9">The sequence shown here is derived from an EMBL/GenBank/DDBJ whole genome shotgun (WGS) entry which is preliminary data.</text>
</comment>
<dbReference type="InterPro" id="IPR023996">
    <property type="entry name" value="TonB-dep_OMP_SusC/RagA"/>
</dbReference>
<evidence type="ECO:0000256" key="4">
    <source>
        <dbReference type="ARBA" id="ARBA00022692"/>
    </source>
</evidence>
<evidence type="ECO:0000256" key="7">
    <source>
        <dbReference type="PROSITE-ProRule" id="PRU01360"/>
    </source>
</evidence>
<name>A0A953L870_9BACT</name>
<keyword evidence="5 7" id="KW-0472">Membrane</keyword>
<keyword evidence="10" id="KW-1185">Reference proteome</keyword>
<evidence type="ECO:0000313" key="10">
    <source>
        <dbReference type="Proteomes" id="UP000753961"/>
    </source>
</evidence>
<evidence type="ECO:0000256" key="5">
    <source>
        <dbReference type="ARBA" id="ARBA00023136"/>
    </source>
</evidence>
<comment type="subcellular location">
    <subcellularLocation>
        <location evidence="1 7">Cell outer membrane</location>
        <topology evidence="1 7">Multi-pass membrane protein</topology>
    </subcellularLocation>
</comment>
<dbReference type="FunFam" id="2.60.40.1120:FF:000003">
    <property type="entry name" value="Outer membrane protein Omp121"/>
    <property type="match status" value="1"/>
</dbReference>
<keyword evidence="4 7" id="KW-0812">Transmembrane</keyword>
<evidence type="ECO:0000256" key="6">
    <source>
        <dbReference type="ARBA" id="ARBA00023237"/>
    </source>
</evidence>
<dbReference type="GO" id="GO:0009279">
    <property type="term" value="C:cell outer membrane"/>
    <property type="evidence" value="ECO:0007669"/>
    <property type="project" value="UniProtKB-SubCell"/>
</dbReference>
<dbReference type="Gene3D" id="2.60.40.1120">
    <property type="entry name" value="Carboxypeptidase-like, regulatory domain"/>
    <property type="match status" value="1"/>
</dbReference>
<dbReference type="InterPro" id="IPR039426">
    <property type="entry name" value="TonB-dep_rcpt-like"/>
</dbReference>
<evidence type="ECO:0000259" key="8">
    <source>
        <dbReference type="Pfam" id="PF07715"/>
    </source>
</evidence>
<dbReference type="EMBL" id="JAHVHU010000004">
    <property type="protein sequence ID" value="MBY5957375.1"/>
    <property type="molecule type" value="Genomic_DNA"/>
</dbReference>
<dbReference type="NCBIfam" id="TIGR04056">
    <property type="entry name" value="OMP_RagA_SusC"/>
    <property type="match status" value="1"/>
</dbReference>
<proteinExistence type="inferred from homology"/>
<dbReference type="RefSeq" id="WP_222578894.1">
    <property type="nucleotide sequence ID" value="NZ_JAHVHU010000004.1"/>
</dbReference>
<dbReference type="InterPro" id="IPR008969">
    <property type="entry name" value="CarboxyPept-like_regulatory"/>
</dbReference>
<dbReference type="InterPro" id="IPR012910">
    <property type="entry name" value="Plug_dom"/>
</dbReference>
<dbReference type="InterPro" id="IPR037066">
    <property type="entry name" value="Plug_dom_sf"/>
</dbReference>
<evidence type="ECO:0000256" key="3">
    <source>
        <dbReference type="ARBA" id="ARBA00022452"/>
    </source>
</evidence>